<dbReference type="PANTHER" id="PTHR21064">
    <property type="entry name" value="AMINOGLYCOSIDE PHOSPHOTRANSFERASE DOMAIN-CONTAINING PROTEIN-RELATED"/>
    <property type="match status" value="1"/>
</dbReference>
<dbReference type="InterPro" id="IPR011009">
    <property type="entry name" value="Kinase-like_dom_sf"/>
</dbReference>
<feature type="domain" description="Aminoglycoside phosphotransferase" evidence="2">
    <location>
        <begin position="33"/>
        <end position="255"/>
    </location>
</feature>
<organism evidence="3 4">
    <name type="scientific">Legionella drancourtii LLAP12</name>
    <dbReference type="NCBI Taxonomy" id="658187"/>
    <lineage>
        <taxon>Bacteria</taxon>
        <taxon>Pseudomonadati</taxon>
        <taxon>Pseudomonadota</taxon>
        <taxon>Gammaproteobacteria</taxon>
        <taxon>Legionellales</taxon>
        <taxon>Legionellaceae</taxon>
        <taxon>Legionella</taxon>
    </lineage>
</organism>
<dbReference type="STRING" id="658187.LDG_6585"/>
<dbReference type="Pfam" id="PF01636">
    <property type="entry name" value="APH"/>
    <property type="match status" value="1"/>
</dbReference>
<comment type="similarity">
    <text evidence="1">Belongs to the pseudomonas-type ThrB family.</text>
</comment>
<dbReference type="HOGENOM" id="CLU_044821_1_1_6"/>
<dbReference type="RefSeq" id="WP_006870516.1">
    <property type="nucleotide sequence ID" value="NZ_JH413815.1"/>
</dbReference>
<evidence type="ECO:0000256" key="1">
    <source>
        <dbReference type="ARBA" id="ARBA00038240"/>
    </source>
</evidence>
<dbReference type="GO" id="GO:0004413">
    <property type="term" value="F:homoserine kinase activity"/>
    <property type="evidence" value="ECO:0007669"/>
    <property type="project" value="TreeGrafter"/>
</dbReference>
<evidence type="ECO:0000313" key="4">
    <source>
        <dbReference type="Proteomes" id="UP000002770"/>
    </source>
</evidence>
<dbReference type="InParanoid" id="G9EMW5"/>
<dbReference type="PANTHER" id="PTHR21064:SF6">
    <property type="entry name" value="AMINOGLYCOSIDE PHOSPHOTRANSFERASE DOMAIN-CONTAINING PROTEIN"/>
    <property type="match status" value="1"/>
</dbReference>
<dbReference type="GO" id="GO:0009088">
    <property type="term" value="P:threonine biosynthetic process"/>
    <property type="evidence" value="ECO:0007669"/>
    <property type="project" value="TreeGrafter"/>
</dbReference>
<dbReference type="EMBL" id="JH413815">
    <property type="protein sequence ID" value="EHL31407.1"/>
    <property type="molecule type" value="Genomic_DNA"/>
</dbReference>
<dbReference type="InterPro" id="IPR002575">
    <property type="entry name" value="Aminoglycoside_PTrfase"/>
</dbReference>
<dbReference type="Proteomes" id="UP000002770">
    <property type="component" value="Unassembled WGS sequence"/>
</dbReference>
<protein>
    <recommendedName>
        <fullName evidence="2">Aminoglycoside phosphotransferase domain-containing protein</fullName>
    </recommendedName>
</protein>
<name>G9EMW5_9GAMM</name>
<dbReference type="InterPro" id="IPR050249">
    <property type="entry name" value="Pseudomonas-type_ThrB"/>
</dbReference>
<dbReference type="eggNOG" id="COG2334">
    <property type="taxonomic scope" value="Bacteria"/>
</dbReference>
<dbReference type="Gene3D" id="3.90.1200.10">
    <property type="match status" value="1"/>
</dbReference>
<dbReference type="SUPFAM" id="SSF56112">
    <property type="entry name" value="Protein kinase-like (PK-like)"/>
    <property type="match status" value="1"/>
</dbReference>
<dbReference type="AlphaFoldDB" id="G9EMW5"/>
<reference evidence="3 4" key="1">
    <citation type="journal article" date="2011" name="BMC Genomics">
        <title>Insight into cross-talk between intra-amoebal pathogens.</title>
        <authorList>
            <person name="Gimenez G."/>
            <person name="Bertelli C."/>
            <person name="Moliner C."/>
            <person name="Robert C."/>
            <person name="Raoult D."/>
            <person name="Fournier P.E."/>
            <person name="Greub G."/>
        </authorList>
    </citation>
    <scope>NUCLEOTIDE SEQUENCE [LARGE SCALE GENOMIC DNA]</scope>
    <source>
        <strain evidence="3 4">LLAP12</strain>
    </source>
</reference>
<gene>
    <name evidence="3" type="ORF">LDG_6585</name>
</gene>
<sequence>MWNEVLKKIDPINTPKQAVELWSGDSNSVILVSDGINLVYQFQRGREKYYLRMTHAALREEKKLLAAISYQRHLFDNDVPVCEPLLSKNSLWSEQIIQGKEVFLAHVCREVPGKPITFNYKDIELYKTWGEALGKLHKAAQTYQPQHHSYTNWQQSLDELSCSAQNESEELQSILEEITQYYKVRSSSLNNYGLTHGDHREGNVLTDGKEIHIIDFDLPSFNWFMEDVARPFFHSIIWEETNWSDKLEPYIEGYLSIMPENSIDLAAFSKQIQLKGLEIYLWTKNNWSSEIAPGGGNTKKWLEAIYNKIVDDTWIKKIPVMSRRNIT</sequence>
<evidence type="ECO:0000259" key="2">
    <source>
        <dbReference type="Pfam" id="PF01636"/>
    </source>
</evidence>
<accession>G9EMW5</accession>
<proteinExistence type="inferred from homology"/>
<keyword evidence="4" id="KW-1185">Reference proteome</keyword>
<dbReference type="OrthoDB" id="3806873at2"/>
<evidence type="ECO:0000313" key="3">
    <source>
        <dbReference type="EMBL" id="EHL31407.1"/>
    </source>
</evidence>